<organism evidence="2 3">
    <name type="scientific">Fusarium sporotrichioides</name>
    <dbReference type="NCBI Taxonomy" id="5514"/>
    <lineage>
        <taxon>Eukaryota</taxon>
        <taxon>Fungi</taxon>
        <taxon>Dikarya</taxon>
        <taxon>Ascomycota</taxon>
        <taxon>Pezizomycotina</taxon>
        <taxon>Sordariomycetes</taxon>
        <taxon>Hypocreomycetidae</taxon>
        <taxon>Hypocreales</taxon>
        <taxon>Nectriaceae</taxon>
        <taxon>Fusarium</taxon>
    </lineage>
</organism>
<keyword evidence="1" id="KW-0812">Transmembrane</keyword>
<keyword evidence="1" id="KW-0472">Membrane</keyword>
<evidence type="ECO:0000256" key="1">
    <source>
        <dbReference type="SAM" id="Phobius"/>
    </source>
</evidence>
<dbReference type="EMBL" id="PXOF01000077">
    <property type="protein sequence ID" value="RGP67980.1"/>
    <property type="molecule type" value="Genomic_DNA"/>
</dbReference>
<gene>
    <name evidence="2" type="ORF">FSPOR_5641</name>
</gene>
<protein>
    <submittedName>
        <fullName evidence="2">Uncharacterized protein</fullName>
    </submittedName>
</protein>
<sequence length="291" mass="30929">MTIEDFFGFNKAEYARRISSYDDDHLRKQEVVKTRQHTSALCSITAGAVGAPASGGCTLLLSAYGARRLSVAHSKLELIQSELTKRGIALHEIQKRDILIPVGASVVGMGVGLGVDEAASVVTNTMPMATTLPTGSSFTHALSTNASDVITGVAHGVTEQTHEMGQAILNIDNGIPAAQDLTSETIWAPAASTQEAIGFHTGMEIMQAAEKAFASLTSNVLVTSTMGALTGDVFKTEPVLQHTQTTKKNDPPTGQLYVSKCSRPGTKYRPSSILLAGVLCWLFGVFILFLY</sequence>
<feature type="transmembrane region" description="Helical" evidence="1">
    <location>
        <begin position="272"/>
        <end position="290"/>
    </location>
</feature>
<proteinExistence type="predicted"/>
<keyword evidence="1" id="KW-1133">Transmembrane helix</keyword>
<dbReference type="Proteomes" id="UP000266152">
    <property type="component" value="Unassembled WGS sequence"/>
</dbReference>
<accession>A0A395S6L2</accession>
<evidence type="ECO:0000313" key="3">
    <source>
        <dbReference type="Proteomes" id="UP000266152"/>
    </source>
</evidence>
<reference evidence="2 3" key="1">
    <citation type="journal article" date="2018" name="PLoS Pathog.">
        <title>Evolution of structural diversity of trichothecenes, a family of toxins produced by plant pathogenic and entomopathogenic fungi.</title>
        <authorList>
            <person name="Proctor R.H."/>
            <person name="McCormick S.P."/>
            <person name="Kim H.S."/>
            <person name="Cardoza R.E."/>
            <person name="Stanley A.M."/>
            <person name="Lindo L."/>
            <person name="Kelly A."/>
            <person name="Brown D.W."/>
            <person name="Lee T."/>
            <person name="Vaughan M.M."/>
            <person name="Alexander N.J."/>
            <person name="Busman M."/>
            <person name="Gutierrez S."/>
        </authorList>
    </citation>
    <scope>NUCLEOTIDE SEQUENCE [LARGE SCALE GENOMIC DNA]</scope>
    <source>
        <strain evidence="2 3">NRRL 3299</strain>
    </source>
</reference>
<comment type="caution">
    <text evidence="2">The sequence shown here is derived from an EMBL/GenBank/DDBJ whole genome shotgun (WGS) entry which is preliminary data.</text>
</comment>
<dbReference type="STRING" id="5514.A0A395S6L2"/>
<dbReference type="AlphaFoldDB" id="A0A395S6L2"/>
<keyword evidence="3" id="KW-1185">Reference proteome</keyword>
<evidence type="ECO:0000313" key="2">
    <source>
        <dbReference type="EMBL" id="RGP67980.1"/>
    </source>
</evidence>
<name>A0A395S6L2_FUSSP</name>